<name>A0A3M8QYP6_9PROT</name>
<protein>
    <submittedName>
        <fullName evidence="3">Alpha/beta hydrolase</fullName>
    </submittedName>
</protein>
<keyword evidence="2" id="KW-1133">Transmembrane helix</keyword>
<dbReference type="AlphaFoldDB" id="A0A3M8QYP6"/>
<proteinExistence type="predicted"/>
<sequence>MGTAREKGRSGFLPVTEGGSSASPPPRHRRSIAWLALAAAGLALMLLGAQWARRAFDTVLVLTDIGAGTGPSLLKELTPPPVRAAVRYPGNGGVLEADLYLPGQGPPRAGVVLVPGVVPLGNRDPRLVAFAQTLARAGFAVLAPQMPGYQELQVRPTDIGVVAAAFRFLAAHPRWAPQGRAGMVAFSYAVGFAVLAGLQPDIRDQVRFIVGIGGYYDLNDVVTYATTGYFQMGGRWVLRQPDSYGKWVFLESSRPYLDSANDRSLLGEMARMKLENPHADIAPLTQRLGPEGASVYRLLANTDPAKAPARIAALPKPIRAVMDALTLNNKNLHTLHARLILVAGEDDGIVPYDQSLRLARAVPPGHARVFIIHRVLGHVELRIARVFRWSFWREDLPDVQRLYAAIRLLLAEQQARRPLP</sequence>
<evidence type="ECO:0000313" key="3">
    <source>
        <dbReference type="EMBL" id="RNF60911.1"/>
    </source>
</evidence>
<dbReference type="RefSeq" id="WP_123104185.1">
    <property type="nucleotide sequence ID" value="NZ_CP127527.1"/>
</dbReference>
<comment type="caution">
    <text evidence="3">The sequence shown here is derived from an EMBL/GenBank/DDBJ whole genome shotgun (WGS) entry which is preliminary data.</text>
</comment>
<dbReference type="SUPFAM" id="SSF53474">
    <property type="entry name" value="alpha/beta-Hydrolases"/>
    <property type="match status" value="1"/>
</dbReference>
<reference evidence="3" key="1">
    <citation type="submission" date="2018-10" db="EMBL/GenBank/DDBJ databases">
        <title>Acidithiobacillus sulfuriphilus sp. nov.: an extremely acidophilic sulfur-oxidizing chemolithotroph isolated from a neutral pH environment.</title>
        <authorList>
            <person name="Falagan C."/>
            <person name="Moya-Beltran A."/>
            <person name="Quatrini R."/>
            <person name="Johnson D.B."/>
        </authorList>
    </citation>
    <scope>NUCLEOTIDE SEQUENCE [LARGE SCALE GENOMIC DNA]</scope>
    <source>
        <strain evidence="3">CJ-2</strain>
    </source>
</reference>
<feature type="region of interest" description="Disordered" evidence="1">
    <location>
        <begin position="1"/>
        <end position="26"/>
    </location>
</feature>
<dbReference type="GO" id="GO:0016787">
    <property type="term" value="F:hydrolase activity"/>
    <property type="evidence" value="ECO:0007669"/>
    <property type="project" value="UniProtKB-KW"/>
</dbReference>
<accession>A0A3M8QYP6</accession>
<feature type="transmembrane region" description="Helical" evidence="2">
    <location>
        <begin position="32"/>
        <end position="52"/>
    </location>
</feature>
<evidence type="ECO:0000256" key="2">
    <source>
        <dbReference type="SAM" id="Phobius"/>
    </source>
</evidence>
<keyword evidence="3" id="KW-0378">Hydrolase</keyword>
<evidence type="ECO:0000256" key="1">
    <source>
        <dbReference type="SAM" id="MobiDB-lite"/>
    </source>
</evidence>
<dbReference type="InterPro" id="IPR029058">
    <property type="entry name" value="AB_hydrolase_fold"/>
</dbReference>
<dbReference type="OrthoDB" id="6147935at2"/>
<keyword evidence="2" id="KW-0472">Membrane</keyword>
<dbReference type="Gene3D" id="3.40.50.1820">
    <property type="entry name" value="alpha/beta hydrolase"/>
    <property type="match status" value="1"/>
</dbReference>
<organism evidence="3">
    <name type="scientific">Acidithiobacillus sulfuriphilus</name>
    <dbReference type="NCBI Taxonomy" id="1867749"/>
    <lineage>
        <taxon>Bacteria</taxon>
        <taxon>Pseudomonadati</taxon>
        <taxon>Pseudomonadota</taxon>
        <taxon>Acidithiobacillia</taxon>
        <taxon>Acidithiobacillales</taxon>
        <taxon>Acidithiobacillaceae</taxon>
        <taxon>Acidithiobacillus</taxon>
    </lineage>
</organism>
<keyword evidence="2" id="KW-0812">Transmembrane</keyword>
<gene>
    <name evidence="3" type="ORF">EC580_08770</name>
</gene>
<dbReference type="EMBL" id="RIZI01000172">
    <property type="protein sequence ID" value="RNF60911.1"/>
    <property type="molecule type" value="Genomic_DNA"/>
</dbReference>